<comment type="caution">
    <text evidence="2">The sequence shown here is derived from an EMBL/GenBank/DDBJ whole genome shotgun (WGS) entry which is preliminary data.</text>
</comment>
<feature type="signal peptide" evidence="1">
    <location>
        <begin position="1"/>
        <end position="24"/>
    </location>
</feature>
<accession>A0A8T1UPC0</accession>
<name>A0A8T1UPC0_9STRA</name>
<dbReference type="OrthoDB" id="10270402at2759"/>
<dbReference type="EMBL" id="JAENGZ010000230">
    <property type="protein sequence ID" value="KAG6964548.1"/>
    <property type="molecule type" value="Genomic_DNA"/>
</dbReference>
<evidence type="ECO:0000313" key="3">
    <source>
        <dbReference type="Proteomes" id="UP000688947"/>
    </source>
</evidence>
<sequence>MHTLTASHLDKRVLLLAFSFPVSGNDAPDGDTTNRESQPGIKYLTTGHGPRGEQECEMEENIVCTPCSDVGNNVENEDQASQKLQATQSVMKALEWRTRVGSEPRTMNPGCKYQLYKVQYKTDRPKIHEDSKNIEVRSLYPVPLH</sequence>
<proteinExistence type="predicted"/>
<dbReference type="VEuPathDB" id="FungiDB:PC110_g15764"/>
<evidence type="ECO:0000256" key="1">
    <source>
        <dbReference type="SAM" id="SignalP"/>
    </source>
</evidence>
<dbReference type="AlphaFoldDB" id="A0A8T1UPC0"/>
<reference evidence="2" key="1">
    <citation type="submission" date="2021-01" db="EMBL/GenBank/DDBJ databases">
        <title>Phytophthora aleatoria, a newly-described species from Pinus radiata is distinct from Phytophthora cactorum isolates based on comparative genomics.</title>
        <authorList>
            <person name="Mcdougal R."/>
            <person name="Panda P."/>
            <person name="Williams N."/>
            <person name="Studholme D.J."/>
        </authorList>
    </citation>
    <scope>NUCLEOTIDE SEQUENCE</scope>
    <source>
        <strain evidence="2">NZFS 3830</strain>
    </source>
</reference>
<evidence type="ECO:0000313" key="2">
    <source>
        <dbReference type="EMBL" id="KAG6964548.1"/>
    </source>
</evidence>
<gene>
    <name evidence="2" type="ORF">JG687_00005908</name>
</gene>
<dbReference type="Proteomes" id="UP000688947">
    <property type="component" value="Unassembled WGS sequence"/>
</dbReference>
<keyword evidence="1" id="KW-0732">Signal</keyword>
<feature type="chain" id="PRO_5035908340" evidence="1">
    <location>
        <begin position="25"/>
        <end position="145"/>
    </location>
</feature>
<organism evidence="2 3">
    <name type="scientific">Phytophthora cactorum</name>
    <dbReference type="NCBI Taxonomy" id="29920"/>
    <lineage>
        <taxon>Eukaryota</taxon>
        <taxon>Sar</taxon>
        <taxon>Stramenopiles</taxon>
        <taxon>Oomycota</taxon>
        <taxon>Peronosporomycetes</taxon>
        <taxon>Peronosporales</taxon>
        <taxon>Peronosporaceae</taxon>
        <taxon>Phytophthora</taxon>
    </lineage>
</organism>
<protein>
    <submittedName>
        <fullName evidence="2">Uncharacterized protein</fullName>
    </submittedName>
</protein>